<reference evidence="1 2" key="1">
    <citation type="submission" date="2017-03" db="EMBL/GenBank/DDBJ databases">
        <authorList>
            <person name="Afonso C.L."/>
            <person name="Miller P.J."/>
            <person name="Scott M.A."/>
            <person name="Spackman E."/>
            <person name="Goraichik I."/>
            <person name="Dimitrov K.M."/>
            <person name="Suarez D.L."/>
            <person name="Swayne D.E."/>
        </authorList>
    </citation>
    <scope>NUCLEOTIDE SEQUENCE [LARGE SCALE GENOMIC DNA]</scope>
    <source>
        <strain evidence="1">PRJEB14757</strain>
    </source>
</reference>
<sequence length="181" mass="21491">MTSDNILYFLINDYKYKAGYKKVGYANKKKNKNKAVSYELDINTINKIEQISQKLNIYKKDVIKNAIDNLDEAIFKNKIISNDDKIQKEFELIKKDIEKIKTASKAHYSSHFYKEGIETTKNTKSKLKILIDDLNDKIGDNINILYNDYHKFYNSSEKTEYIKLTKKDLKVFIYTYFEKYL</sequence>
<organism evidence="1 2">
    <name type="scientific">Desulfamplus magnetovallimortis</name>
    <dbReference type="NCBI Taxonomy" id="1246637"/>
    <lineage>
        <taxon>Bacteria</taxon>
        <taxon>Pseudomonadati</taxon>
        <taxon>Thermodesulfobacteriota</taxon>
        <taxon>Desulfobacteria</taxon>
        <taxon>Desulfobacterales</taxon>
        <taxon>Desulfobacteraceae</taxon>
        <taxon>Desulfamplus</taxon>
    </lineage>
</organism>
<keyword evidence="2" id="KW-1185">Reference proteome</keyword>
<name>A0A1W1HEK7_9BACT</name>
<dbReference type="RefSeq" id="WP_080809370.1">
    <property type="nucleotide sequence ID" value="NZ_LT828567.1"/>
</dbReference>
<dbReference type="EMBL" id="FWEV01000165">
    <property type="protein sequence ID" value="SLM30815.1"/>
    <property type="molecule type" value="Genomic_DNA"/>
</dbReference>
<protein>
    <submittedName>
        <fullName evidence="1">Uncharacterized protein</fullName>
    </submittedName>
</protein>
<gene>
    <name evidence="1" type="ORF">MTBBW1_2470002</name>
</gene>
<dbReference type="Proteomes" id="UP000191931">
    <property type="component" value="Unassembled WGS sequence"/>
</dbReference>
<dbReference type="AlphaFoldDB" id="A0A1W1HEK7"/>
<proteinExistence type="predicted"/>
<accession>A0A1W1HEK7</accession>
<evidence type="ECO:0000313" key="1">
    <source>
        <dbReference type="EMBL" id="SLM30815.1"/>
    </source>
</evidence>
<evidence type="ECO:0000313" key="2">
    <source>
        <dbReference type="Proteomes" id="UP000191931"/>
    </source>
</evidence>